<evidence type="ECO:0000313" key="4">
    <source>
        <dbReference type="EMBL" id="SNY44464.1"/>
    </source>
</evidence>
<dbReference type="Gene3D" id="2.30.30.240">
    <property type="entry name" value="PRC-barrel domain"/>
    <property type="match status" value="1"/>
</dbReference>
<feature type="compositionally biased region" description="Basic and acidic residues" evidence="1">
    <location>
        <begin position="44"/>
        <end position="71"/>
    </location>
</feature>
<dbReference type="Pfam" id="PF05239">
    <property type="entry name" value="PRC"/>
    <property type="match status" value="1"/>
</dbReference>
<dbReference type="InterPro" id="IPR011033">
    <property type="entry name" value="PRC_barrel-like_sf"/>
</dbReference>
<gene>
    <name evidence="4" type="ORF">SAMN06297280_0739</name>
</gene>
<proteinExistence type="predicted"/>
<dbReference type="RefSeq" id="WP_097109971.1">
    <property type="nucleotide sequence ID" value="NZ_OBEB01000001.1"/>
</dbReference>
<keyword evidence="2" id="KW-0732">Signal</keyword>
<feature type="region of interest" description="Disordered" evidence="1">
    <location>
        <begin position="31"/>
        <end position="71"/>
    </location>
</feature>
<dbReference type="InterPro" id="IPR027275">
    <property type="entry name" value="PRC-brl_dom"/>
</dbReference>
<evidence type="ECO:0000256" key="2">
    <source>
        <dbReference type="SAM" id="SignalP"/>
    </source>
</evidence>
<sequence length="170" mass="18696">MKKLTSIIFYALVTPAITLGAGSVLAQDASVRVAKSDQSTPRTDQADKTEKKDMYRDTDRNNMPDNSRMKNQDYMTTVPANAMHASRLLGAEVQTNNDEDIGEVVDLIVDSNGQIKAVIVSVGGFLGMGEKEVALGWDHVKRSGKAGEQELRIDVNRDELKAAPNFERRD</sequence>
<evidence type="ECO:0000313" key="5">
    <source>
        <dbReference type="Proteomes" id="UP000219353"/>
    </source>
</evidence>
<name>A0A285I922_9GAMM</name>
<protein>
    <submittedName>
        <fullName evidence="4">Sporulation protein YlmC, PRC-barrel domain family</fullName>
    </submittedName>
</protein>
<dbReference type="SUPFAM" id="SSF50346">
    <property type="entry name" value="PRC-barrel domain"/>
    <property type="match status" value="1"/>
</dbReference>
<feature type="signal peptide" evidence="2">
    <location>
        <begin position="1"/>
        <end position="26"/>
    </location>
</feature>
<dbReference type="AlphaFoldDB" id="A0A285I922"/>
<evidence type="ECO:0000259" key="3">
    <source>
        <dbReference type="Pfam" id="PF05239"/>
    </source>
</evidence>
<organism evidence="4 5">
    <name type="scientific">Arsukibacterium tuosuense</name>
    <dbReference type="NCBI Taxonomy" id="1323745"/>
    <lineage>
        <taxon>Bacteria</taxon>
        <taxon>Pseudomonadati</taxon>
        <taxon>Pseudomonadota</taxon>
        <taxon>Gammaproteobacteria</taxon>
        <taxon>Chromatiales</taxon>
        <taxon>Chromatiaceae</taxon>
        <taxon>Arsukibacterium</taxon>
    </lineage>
</organism>
<evidence type="ECO:0000256" key="1">
    <source>
        <dbReference type="SAM" id="MobiDB-lite"/>
    </source>
</evidence>
<dbReference type="PANTHER" id="PTHR36505:SF1">
    <property type="entry name" value="BLR1072 PROTEIN"/>
    <property type="match status" value="1"/>
</dbReference>
<accession>A0A285I922</accession>
<reference evidence="5" key="1">
    <citation type="submission" date="2017-09" db="EMBL/GenBank/DDBJ databases">
        <authorList>
            <person name="Varghese N."/>
            <person name="Submissions S."/>
        </authorList>
    </citation>
    <scope>NUCLEOTIDE SEQUENCE [LARGE SCALE GENOMIC DNA]</scope>
    <source>
        <strain evidence="5">CGMCC 1.12461</strain>
    </source>
</reference>
<dbReference type="PANTHER" id="PTHR36505">
    <property type="entry name" value="BLR1072 PROTEIN"/>
    <property type="match status" value="1"/>
</dbReference>
<dbReference type="Proteomes" id="UP000219353">
    <property type="component" value="Unassembled WGS sequence"/>
</dbReference>
<dbReference type="OrthoDB" id="6366681at2"/>
<feature type="domain" description="PRC-barrel" evidence="3">
    <location>
        <begin position="82"/>
        <end position="159"/>
    </location>
</feature>
<dbReference type="EMBL" id="OBEB01000001">
    <property type="protein sequence ID" value="SNY44464.1"/>
    <property type="molecule type" value="Genomic_DNA"/>
</dbReference>
<keyword evidence="5" id="KW-1185">Reference proteome</keyword>
<feature type="chain" id="PRO_5012379934" evidence="2">
    <location>
        <begin position="27"/>
        <end position="170"/>
    </location>
</feature>